<feature type="compositionally biased region" description="Basic and acidic residues" evidence="1">
    <location>
        <begin position="147"/>
        <end position="157"/>
    </location>
</feature>
<dbReference type="AlphaFoldDB" id="A0A515D8P8"/>
<dbReference type="SUPFAM" id="SSF50346">
    <property type="entry name" value="PRC-barrel domain"/>
    <property type="match status" value="2"/>
</dbReference>
<dbReference type="GO" id="GO:0030077">
    <property type="term" value="C:plasma membrane light-harvesting complex"/>
    <property type="evidence" value="ECO:0007669"/>
    <property type="project" value="InterPro"/>
</dbReference>
<dbReference type="Gene3D" id="3.90.50.10">
    <property type="entry name" value="Photosynthetic Reaction Center, subunit H, domain 2"/>
    <property type="match status" value="2"/>
</dbReference>
<dbReference type="KEGG" id="rhf:EUB48_05330"/>
<dbReference type="InterPro" id="IPR027275">
    <property type="entry name" value="PRC-brl_dom"/>
</dbReference>
<proteinExistence type="predicted"/>
<accession>A0A515D8P8</accession>
<protein>
    <submittedName>
        <fullName evidence="3">PRC-barrel domain containing protein</fullName>
    </submittedName>
</protein>
<feature type="domain" description="PRC-barrel" evidence="2">
    <location>
        <begin position="16"/>
        <end position="56"/>
    </location>
</feature>
<dbReference type="OrthoDB" id="9793882at2"/>
<keyword evidence="4" id="KW-1185">Reference proteome</keyword>
<gene>
    <name evidence="3" type="ORF">EUB48_05330</name>
</gene>
<evidence type="ECO:0000256" key="1">
    <source>
        <dbReference type="SAM" id="MobiDB-lite"/>
    </source>
</evidence>
<dbReference type="GO" id="GO:0019684">
    <property type="term" value="P:photosynthesis, light reaction"/>
    <property type="evidence" value="ECO:0007669"/>
    <property type="project" value="InterPro"/>
</dbReference>
<evidence type="ECO:0000313" key="3">
    <source>
        <dbReference type="EMBL" id="QDL36783.1"/>
    </source>
</evidence>
<dbReference type="EMBL" id="CP035503">
    <property type="protein sequence ID" value="QDL36783.1"/>
    <property type="molecule type" value="Genomic_DNA"/>
</dbReference>
<evidence type="ECO:0000259" key="2">
    <source>
        <dbReference type="Pfam" id="PF05239"/>
    </source>
</evidence>
<reference evidence="3 4" key="1">
    <citation type="submission" date="2019-01" db="EMBL/GenBank/DDBJ databases">
        <title>Genomic insights into a novel species Rhodoferax sp.</title>
        <authorList>
            <person name="Jin L."/>
        </authorList>
    </citation>
    <scope>NUCLEOTIDE SEQUENCE [LARGE SCALE GENOMIC DNA]</scope>
    <source>
        <strain evidence="3 4">CHu59-6-5</strain>
    </source>
</reference>
<name>A0A515D8P8_9BURK</name>
<dbReference type="InterPro" id="IPR014747">
    <property type="entry name" value="Bac_photo_RC_H_C"/>
</dbReference>
<dbReference type="Pfam" id="PF05239">
    <property type="entry name" value="PRC"/>
    <property type="match status" value="1"/>
</dbReference>
<dbReference type="InterPro" id="IPR011033">
    <property type="entry name" value="PRC_barrel-like_sf"/>
</dbReference>
<sequence>MLRSMKSLEDYAIGATDGTVGQVKDFYFDDQTWVVRYLVVDTGTWLANRSVLISPIVINQPDWIKKNFSVSITKAQVKDSPAIDTQKPVSRQHEMDHLAYYGFQYYWGGGGLWGAGMYPNEILPGYEGYGSPAAERAEEDNAYARSQESRQRDDDPHLRSCNAVVGYHIHASDGDIGHVWGLLMDEETWAIRYLVVDTSNWWLGHKVLIAPPWIKDLNWVDGTVSVNLTRQAVKDAPAYDAAMDLNRTQERGLHEHYGQAGYWSDGVKMETDINRK</sequence>
<feature type="region of interest" description="Disordered" evidence="1">
    <location>
        <begin position="137"/>
        <end position="157"/>
    </location>
</feature>
<dbReference type="Proteomes" id="UP000316798">
    <property type="component" value="Chromosome"/>
</dbReference>
<evidence type="ECO:0000313" key="4">
    <source>
        <dbReference type="Proteomes" id="UP000316798"/>
    </source>
</evidence>
<organism evidence="3 4">
    <name type="scientific">Rhodoferax sediminis</name>
    <dbReference type="NCBI Taxonomy" id="2509614"/>
    <lineage>
        <taxon>Bacteria</taxon>
        <taxon>Pseudomonadati</taxon>
        <taxon>Pseudomonadota</taxon>
        <taxon>Betaproteobacteria</taxon>
        <taxon>Burkholderiales</taxon>
        <taxon>Comamonadaceae</taxon>
        <taxon>Rhodoferax</taxon>
    </lineage>
</organism>